<gene>
    <name evidence="5" type="ORF">MNBD_UNCLBAC01-688</name>
</gene>
<evidence type="ECO:0000256" key="2">
    <source>
        <dbReference type="ARBA" id="ARBA00022679"/>
    </source>
</evidence>
<organism evidence="5">
    <name type="scientific">hydrothermal vent metagenome</name>
    <dbReference type="NCBI Taxonomy" id="652676"/>
    <lineage>
        <taxon>unclassified sequences</taxon>
        <taxon>metagenomes</taxon>
        <taxon>ecological metagenomes</taxon>
    </lineage>
</organism>
<dbReference type="CDD" id="cd00834">
    <property type="entry name" value="KAS_I_II"/>
    <property type="match status" value="1"/>
</dbReference>
<dbReference type="InterPro" id="IPR000794">
    <property type="entry name" value="Beta-ketoacyl_synthase"/>
</dbReference>
<proteinExistence type="inferred from homology"/>
<dbReference type="GO" id="GO:0004315">
    <property type="term" value="F:3-oxoacyl-[acyl-carrier-protein] synthase activity"/>
    <property type="evidence" value="ECO:0007669"/>
    <property type="project" value="UniProtKB-EC"/>
</dbReference>
<dbReference type="SUPFAM" id="SSF53901">
    <property type="entry name" value="Thiolase-like"/>
    <property type="match status" value="2"/>
</dbReference>
<dbReference type="NCBIfam" id="NF005589">
    <property type="entry name" value="PRK07314.1"/>
    <property type="match status" value="1"/>
</dbReference>
<dbReference type="GO" id="GO:0006633">
    <property type="term" value="P:fatty acid biosynthetic process"/>
    <property type="evidence" value="ECO:0007669"/>
    <property type="project" value="TreeGrafter"/>
</dbReference>
<evidence type="ECO:0000256" key="3">
    <source>
        <dbReference type="ARBA" id="ARBA00023315"/>
    </source>
</evidence>
<evidence type="ECO:0000256" key="1">
    <source>
        <dbReference type="ARBA" id="ARBA00008467"/>
    </source>
</evidence>
<dbReference type="Pfam" id="PF00109">
    <property type="entry name" value="ketoacyl-synt"/>
    <property type="match status" value="1"/>
</dbReference>
<dbReference type="EC" id="2.3.1.179" evidence="5"/>
<keyword evidence="3 5" id="KW-0012">Acyltransferase</keyword>
<dbReference type="InterPro" id="IPR014031">
    <property type="entry name" value="Ketoacyl_synth_C"/>
</dbReference>
<evidence type="ECO:0000259" key="4">
    <source>
        <dbReference type="PROSITE" id="PS52004"/>
    </source>
</evidence>
<dbReference type="InterPro" id="IPR020841">
    <property type="entry name" value="PKS_Beta-ketoAc_synthase_dom"/>
</dbReference>
<dbReference type="AlphaFoldDB" id="A0A3B1E0A7"/>
<dbReference type="PROSITE" id="PS52004">
    <property type="entry name" value="KS3_2"/>
    <property type="match status" value="1"/>
</dbReference>
<dbReference type="InterPro" id="IPR016039">
    <property type="entry name" value="Thiolase-like"/>
</dbReference>
<dbReference type="Gene3D" id="3.40.47.10">
    <property type="match status" value="2"/>
</dbReference>
<dbReference type="SMART" id="SM00825">
    <property type="entry name" value="PKS_KS"/>
    <property type="match status" value="1"/>
</dbReference>
<accession>A0A3B1E0A7</accession>
<keyword evidence="2 5" id="KW-0808">Transferase</keyword>
<dbReference type="EMBL" id="UOGJ01000020">
    <property type="protein sequence ID" value="VAX34947.1"/>
    <property type="molecule type" value="Genomic_DNA"/>
</dbReference>
<evidence type="ECO:0000313" key="5">
    <source>
        <dbReference type="EMBL" id="VAX34947.1"/>
    </source>
</evidence>
<reference evidence="5" key="1">
    <citation type="submission" date="2018-06" db="EMBL/GenBank/DDBJ databases">
        <authorList>
            <person name="Zhirakovskaya E."/>
        </authorList>
    </citation>
    <scope>NUCLEOTIDE SEQUENCE</scope>
</reference>
<comment type="similarity">
    <text evidence="1">Belongs to the thiolase-like superfamily. Beta-ketoacyl-ACP synthases family.</text>
</comment>
<name>A0A3B1E0A7_9ZZZZ</name>
<dbReference type="PANTHER" id="PTHR11712">
    <property type="entry name" value="POLYKETIDE SYNTHASE-RELATED"/>
    <property type="match status" value="1"/>
</dbReference>
<protein>
    <submittedName>
        <fullName evidence="5">3-oxoacyl-[acyl-carrier-protein] synthase, KASII</fullName>
        <ecNumber evidence="5">2.3.1.179</ecNumber>
    </submittedName>
</protein>
<dbReference type="PANTHER" id="PTHR11712:SF322">
    <property type="entry name" value="POLYKETIDE BETA-KETOACYL SYNTHASE 2-RELATED"/>
    <property type="match status" value="1"/>
</dbReference>
<dbReference type="Pfam" id="PF02801">
    <property type="entry name" value="Ketoacyl-synt_C"/>
    <property type="match status" value="1"/>
</dbReference>
<sequence>MNKIAITGLGIVTPSGIDKRKFWANIKAGRSAVEKITRFDAEKYDSHIAGHVHELDAYSNVSSRLLKKIDVFSHMGLVAAEMAIEDAGLDLSQENLHRAGIFAGNAIGGWLYGETELRDLYMEGREGVSPFMASAWFPAAPQGQISIKYGIKGYSKTVVADRASSLMAIAYAARTLNRGKNDFILAGGMEAPVTPYALLCCNTSGVLTKNNTNPETAYRPFDKNRDGLAIAEGAGIVTLETPERVAKRNAHVYANIIGFGTTTDGVDRIEPAADGKELAKSIQIALDNAGLAPEDIDYICADGVGTQIGDLSETRAIKQVFNSHAPKIPVSAPKSIFGNMLGACGSVDVAITVLAMENNIVPPTINYTTPDPECDLDYCPNKAQEKEINNALIINRGRGGINCALVLQKN</sequence>
<feature type="domain" description="Ketosynthase family 3 (KS3)" evidence="4">
    <location>
        <begin position="1"/>
        <end position="409"/>
    </location>
</feature>
<dbReference type="InterPro" id="IPR014030">
    <property type="entry name" value="Ketoacyl_synth_N"/>
</dbReference>